<dbReference type="RefSeq" id="WP_093145999.1">
    <property type="nucleotide sequence ID" value="NZ_FOUP01000001.1"/>
</dbReference>
<dbReference type="OrthoDB" id="3422781at2"/>
<dbReference type="AlphaFoldDB" id="A0A1I4RBR4"/>
<evidence type="ECO:0000313" key="2">
    <source>
        <dbReference type="EMBL" id="RKT88076.1"/>
    </source>
</evidence>
<evidence type="ECO:0000313" key="4">
    <source>
        <dbReference type="Proteomes" id="UP000199398"/>
    </source>
</evidence>
<proteinExistence type="predicted"/>
<dbReference type="InterPro" id="IPR012338">
    <property type="entry name" value="Beta-lactam/transpept-like"/>
</dbReference>
<dbReference type="Proteomes" id="UP000270697">
    <property type="component" value="Unassembled WGS sequence"/>
</dbReference>
<dbReference type="InterPro" id="IPR052907">
    <property type="entry name" value="Beta-lactamase/esterase"/>
</dbReference>
<dbReference type="Gene3D" id="3.40.710.10">
    <property type="entry name" value="DD-peptidase/beta-lactamase superfamily"/>
    <property type="match status" value="1"/>
</dbReference>
<reference evidence="2 5" key="2">
    <citation type="submission" date="2018-10" db="EMBL/GenBank/DDBJ databases">
        <title>Sequencing the genomes of 1000 actinobacteria strains.</title>
        <authorList>
            <person name="Klenk H.-P."/>
        </authorList>
    </citation>
    <scope>NUCLEOTIDE SEQUENCE [LARGE SCALE GENOMIC DNA]</scope>
    <source>
        <strain evidence="2 5">DSM 45119</strain>
    </source>
</reference>
<dbReference type="SUPFAM" id="SSF56601">
    <property type="entry name" value="beta-lactamase/transpeptidase-like"/>
    <property type="match status" value="1"/>
</dbReference>
<dbReference type="PANTHER" id="PTHR43319">
    <property type="entry name" value="BETA-LACTAMASE-RELATED"/>
    <property type="match status" value="1"/>
</dbReference>
<name>A0A1I4RBR4_9PSEU</name>
<keyword evidence="5" id="KW-1185">Reference proteome</keyword>
<gene>
    <name evidence="2" type="ORF">ATL45_6502</name>
    <name evidence="3" type="ORF">SAMN05421805_101490</name>
</gene>
<reference evidence="3 4" key="1">
    <citation type="submission" date="2016-10" db="EMBL/GenBank/DDBJ databases">
        <authorList>
            <person name="de Groot N.N."/>
        </authorList>
    </citation>
    <scope>NUCLEOTIDE SEQUENCE [LARGE SCALE GENOMIC DNA]</scope>
    <source>
        <strain evidence="3 4">CPCC 201259</strain>
    </source>
</reference>
<accession>A0A1I4RBR4</accession>
<evidence type="ECO:0000313" key="3">
    <source>
        <dbReference type="EMBL" id="SFM49667.1"/>
    </source>
</evidence>
<dbReference type="EMBL" id="FOUP01000001">
    <property type="protein sequence ID" value="SFM49667.1"/>
    <property type="molecule type" value="Genomic_DNA"/>
</dbReference>
<dbReference type="EMBL" id="RBXX01000002">
    <property type="protein sequence ID" value="RKT88076.1"/>
    <property type="molecule type" value="Genomic_DNA"/>
</dbReference>
<dbReference type="InterPro" id="IPR001466">
    <property type="entry name" value="Beta-lactam-related"/>
</dbReference>
<protein>
    <submittedName>
        <fullName evidence="3">Beta-lactamase</fullName>
    </submittedName>
</protein>
<evidence type="ECO:0000313" key="5">
    <source>
        <dbReference type="Proteomes" id="UP000270697"/>
    </source>
</evidence>
<organism evidence="3 4">
    <name type="scientific">Saccharopolyspora antimicrobica</name>
    <dbReference type="NCBI Taxonomy" id="455193"/>
    <lineage>
        <taxon>Bacteria</taxon>
        <taxon>Bacillati</taxon>
        <taxon>Actinomycetota</taxon>
        <taxon>Actinomycetes</taxon>
        <taxon>Pseudonocardiales</taxon>
        <taxon>Pseudonocardiaceae</taxon>
        <taxon>Saccharopolyspora</taxon>
    </lineage>
</organism>
<dbReference type="STRING" id="455193.SAMN05421805_101490"/>
<evidence type="ECO:0000259" key="1">
    <source>
        <dbReference type="Pfam" id="PF00144"/>
    </source>
</evidence>
<dbReference type="Proteomes" id="UP000199398">
    <property type="component" value="Unassembled WGS sequence"/>
</dbReference>
<dbReference type="Pfam" id="PF00144">
    <property type="entry name" value="Beta-lactamase"/>
    <property type="match status" value="1"/>
</dbReference>
<sequence length="360" mass="38134">MRSQGVVDERFAVVREVFDGLLASGAETGAGLVVRHEGREVVRLSGGWSDAAHSAPWRDDTLVQVFSLGKSLAALTAVKVLADAGVGLDRPVAEVWPDYAAAGKSDTTLRQLLSHQAGQPAFPETTSDLLDDARLRAELAAAAPEWRPGSRIAEHALTYGHLLDGVVRAITGRSLGEVFRHEVAAPLGWDAHFGVPDADLPRVAELVVGDPAYWIFGQAGGLVQRALTTPPGALDVAVANSGQWRQAQFPAIGLHATAAAVASFFAALTDTAGPVARLLGEQLHGELIAPQASGHDEFLNYDVTWTLGAQRSEDELAMGGIGGSTAWVSLRHGYSCAYLTRHLAGPHRMLALEEALNSLW</sequence>
<feature type="domain" description="Beta-lactamase-related" evidence="1">
    <location>
        <begin position="15"/>
        <end position="346"/>
    </location>
</feature>
<dbReference type="PANTHER" id="PTHR43319:SF3">
    <property type="entry name" value="BETA-LACTAMASE-RELATED DOMAIN-CONTAINING PROTEIN"/>
    <property type="match status" value="1"/>
</dbReference>